<gene>
    <name evidence="3" type="ORF">GOBAR_AA12350</name>
</gene>
<organism evidence="3 4">
    <name type="scientific">Gossypium barbadense</name>
    <name type="common">Sea Island cotton</name>
    <name type="synonym">Hibiscus barbadensis</name>
    <dbReference type="NCBI Taxonomy" id="3634"/>
    <lineage>
        <taxon>Eukaryota</taxon>
        <taxon>Viridiplantae</taxon>
        <taxon>Streptophyta</taxon>
        <taxon>Embryophyta</taxon>
        <taxon>Tracheophyta</taxon>
        <taxon>Spermatophyta</taxon>
        <taxon>Magnoliopsida</taxon>
        <taxon>eudicotyledons</taxon>
        <taxon>Gunneridae</taxon>
        <taxon>Pentapetalae</taxon>
        <taxon>rosids</taxon>
        <taxon>malvids</taxon>
        <taxon>Malvales</taxon>
        <taxon>Malvaceae</taxon>
        <taxon>Malvoideae</taxon>
        <taxon>Gossypium</taxon>
    </lineage>
</organism>
<dbReference type="InterPro" id="IPR002182">
    <property type="entry name" value="NB-ARC"/>
</dbReference>
<proteinExistence type="predicted"/>
<dbReference type="InterPro" id="IPR050905">
    <property type="entry name" value="Plant_NBS-LRR"/>
</dbReference>
<evidence type="ECO:0000256" key="1">
    <source>
        <dbReference type="ARBA" id="ARBA00022821"/>
    </source>
</evidence>
<dbReference type="OrthoDB" id="1926275at2759"/>
<dbReference type="Pfam" id="PF00931">
    <property type="entry name" value="NB-ARC"/>
    <property type="match status" value="1"/>
</dbReference>
<reference evidence="3 4" key="1">
    <citation type="submission" date="2015-01" db="EMBL/GenBank/DDBJ databases">
        <title>Genome of allotetraploid Gossypium barbadense reveals genomic plasticity and fiber elongation in cotton evolution.</title>
        <authorList>
            <person name="Chen X."/>
            <person name="Liu X."/>
            <person name="Zhao B."/>
            <person name="Zheng H."/>
            <person name="Hu Y."/>
            <person name="Lu G."/>
            <person name="Yang C."/>
            <person name="Chen J."/>
            <person name="Shan C."/>
            <person name="Zhang L."/>
            <person name="Zhou Y."/>
            <person name="Wang L."/>
            <person name="Guo W."/>
            <person name="Bai Y."/>
            <person name="Ruan J."/>
            <person name="Shangguan X."/>
            <person name="Mao Y."/>
            <person name="Jiang J."/>
            <person name="Zhu Y."/>
            <person name="Lei J."/>
            <person name="Kang H."/>
            <person name="Chen S."/>
            <person name="He X."/>
            <person name="Wang R."/>
            <person name="Wang Y."/>
            <person name="Chen J."/>
            <person name="Wang L."/>
            <person name="Yu S."/>
            <person name="Wang B."/>
            <person name="Wei J."/>
            <person name="Song S."/>
            <person name="Lu X."/>
            <person name="Gao Z."/>
            <person name="Gu W."/>
            <person name="Deng X."/>
            <person name="Ma D."/>
            <person name="Wang S."/>
            <person name="Liang W."/>
            <person name="Fang L."/>
            <person name="Cai C."/>
            <person name="Zhu X."/>
            <person name="Zhou B."/>
            <person name="Zhang Y."/>
            <person name="Chen Z."/>
            <person name="Xu S."/>
            <person name="Zhu R."/>
            <person name="Wang S."/>
            <person name="Zhang T."/>
            <person name="Zhao G."/>
        </authorList>
    </citation>
    <scope>NUCLEOTIDE SEQUENCE [LARGE SCALE GENOMIC DNA]</scope>
    <source>
        <strain evidence="4">cv. Xinhai21</strain>
        <tissue evidence="3">Leaf</tissue>
    </source>
</reference>
<dbReference type="GO" id="GO:0043531">
    <property type="term" value="F:ADP binding"/>
    <property type="evidence" value="ECO:0007669"/>
    <property type="project" value="InterPro"/>
</dbReference>
<dbReference type="Proteomes" id="UP000239757">
    <property type="component" value="Unassembled WGS sequence"/>
</dbReference>
<keyword evidence="1" id="KW-0611">Plant defense</keyword>
<evidence type="ECO:0000313" key="3">
    <source>
        <dbReference type="EMBL" id="PPS08308.1"/>
    </source>
</evidence>
<feature type="domain" description="NB-ARC" evidence="2">
    <location>
        <begin position="159"/>
        <end position="284"/>
    </location>
</feature>
<dbReference type="Gene3D" id="3.40.50.300">
    <property type="entry name" value="P-loop containing nucleotide triphosphate hydrolases"/>
    <property type="match status" value="1"/>
</dbReference>
<dbReference type="InterPro" id="IPR027417">
    <property type="entry name" value="P-loop_NTPase"/>
</dbReference>
<evidence type="ECO:0000313" key="4">
    <source>
        <dbReference type="Proteomes" id="UP000239757"/>
    </source>
</evidence>
<dbReference type="AlphaFoldDB" id="A0A2P5XY81"/>
<dbReference type="PANTHER" id="PTHR33463:SF217">
    <property type="entry name" value="DISEASE RESISTANCE PROTEIN RPS2-LIKE"/>
    <property type="match status" value="1"/>
</dbReference>
<evidence type="ECO:0000259" key="2">
    <source>
        <dbReference type="Pfam" id="PF00931"/>
    </source>
</evidence>
<accession>A0A2P5XY81</accession>
<dbReference type="EMBL" id="KZ664029">
    <property type="protein sequence ID" value="PPS08308.1"/>
    <property type="molecule type" value="Genomic_DNA"/>
</dbReference>
<sequence>MAELVRLILEVIKFIGRPARKYLKYQWKFTEYVANFKQAQDDLLAKKADIQRQLDGECDYWKMPKQEVERWFKKVEEKLAHAQHVEDKVSEGKCLFRSSLGKLVDETTQALKEVHAEGHFSARLVVDDPSLVAVKLPTQNLVGHQVSVRDEIYGLIPEAKFKKLIWITVYRNINIRSIQMDIVSQLQRELPEHENTIVRAGKLSKMLREMLRKQGRYALILDDVWSSFPLEDIGIIEPTKDNGCKVVLTTRSEEVIRSMGCKKVQVACLSMHEAMNLFLSKVVQDISENPTLKSSMRLVVGECEGLPLALH</sequence>
<protein>
    <recommendedName>
        <fullName evidence="2">NB-ARC domain-containing protein</fullName>
    </recommendedName>
</protein>
<dbReference type="SUPFAM" id="SSF52540">
    <property type="entry name" value="P-loop containing nucleoside triphosphate hydrolases"/>
    <property type="match status" value="1"/>
</dbReference>
<dbReference type="PANTHER" id="PTHR33463">
    <property type="entry name" value="NB-ARC DOMAIN-CONTAINING PROTEIN-RELATED"/>
    <property type="match status" value="1"/>
</dbReference>
<name>A0A2P5XY81_GOSBA</name>